<evidence type="ECO:0000256" key="2">
    <source>
        <dbReference type="PROSITE-ProRule" id="PRU00169"/>
    </source>
</evidence>
<dbReference type="Pfam" id="PF00072">
    <property type="entry name" value="Response_reg"/>
    <property type="match status" value="1"/>
</dbReference>
<dbReference type="PROSITE" id="PS50110">
    <property type="entry name" value="RESPONSE_REGULATORY"/>
    <property type="match status" value="1"/>
</dbReference>
<sequence>MSPNQTPTDTSADRHSSQTDTVLVADDDDAFRETLTLWLADSPWQTRTASSGSEALSKLDDSVDAMVLDRRMPDLSGPEVIDRLDDTPFEGPVVVLSAFEPDDHLDDSDAAAYLTKPVDSDDLVETLSEVQ</sequence>
<proteinExistence type="predicted"/>
<dbReference type="PANTHER" id="PTHR44591:SF23">
    <property type="entry name" value="CHEY SUBFAMILY"/>
    <property type="match status" value="1"/>
</dbReference>
<keyword evidence="1 2" id="KW-0597">Phosphoprotein</keyword>
<name>A0A1H3VQ87_9EURY</name>
<dbReference type="EMBL" id="FNQT01000001">
    <property type="protein sequence ID" value="SDZ76258.1"/>
    <property type="molecule type" value="Genomic_DNA"/>
</dbReference>
<keyword evidence="6" id="KW-1185">Reference proteome</keyword>
<dbReference type="GO" id="GO:0000160">
    <property type="term" value="P:phosphorelay signal transduction system"/>
    <property type="evidence" value="ECO:0007669"/>
    <property type="project" value="InterPro"/>
</dbReference>
<feature type="region of interest" description="Disordered" evidence="3">
    <location>
        <begin position="1"/>
        <end position="25"/>
    </location>
</feature>
<feature type="domain" description="Response regulatory" evidence="4">
    <location>
        <begin position="21"/>
        <end position="131"/>
    </location>
</feature>
<dbReference type="SUPFAM" id="SSF52172">
    <property type="entry name" value="CheY-like"/>
    <property type="match status" value="1"/>
</dbReference>
<dbReference type="Gene3D" id="3.40.50.2300">
    <property type="match status" value="1"/>
</dbReference>
<dbReference type="STRING" id="555874.SAMN04488065_0114"/>
<dbReference type="CDD" id="cd00156">
    <property type="entry name" value="REC"/>
    <property type="match status" value="1"/>
</dbReference>
<organism evidence="5 6">
    <name type="scientific">Haloplanus vescus</name>
    <dbReference type="NCBI Taxonomy" id="555874"/>
    <lineage>
        <taxon>Archaea</taxon>
        <taxon>Methanobacteriati</taxon>
        <taxon>Methanobacteriota</taxon>
        <taxon>Stenosarchaea group</taxon>
        <taxon>Halobacteria</taxon>
        <taxon>Halobacteriales</taxon>
        <taxon>Haloferacaceae</taxon>
        <taxon>Haloplanus</taxon>
    </lineage>
</organism>
<reference evidence="5 6" key="1">
    <citation type="submission" date="2016-10" db="EMBL/GenBank/DDBJ databases">
        <authorList>
            <person name="de Groot N.N."/>
        </authorList>
    </citation>
    <scope>NUCLEOTIDE SEQUENCE [LARGE SCALE GENOMIC DNA]</scope>
    <source>
        <strain evidence="5 6">CGMCC 1.8712</strain>
    </source>
</reference>
<evidence type="ECO:0000313" key="5">
    <source>
        <dbReference type="EMBL" id="SDZ76258.1"/>
    </source>
</evidence>
<dbReference type="Proteomes" id="UP000236755">
    <property type="component" value="Unassembled WGS sequence"/>
</dbReference>
<dbReference type="InterPro" id="IPR011006">
    <property type="entry name" value="CheY-like_superfamily"/>
</dbReference>
<dbReference type="InterPro" id="IPR050595">
    <property type="entry name" value="Bact_response_regulator"/>
</dbReference>
<dbReference type="SMART" id="SM00448">
    <property type="entry name" value="REC"/>
    <property type="match status" value="1"/>
</dbReference>
<protein>
    <submittedName>
        <fullName evidence="5">Response regulator receiver domain-containing protein</fullName>
    </submittedName>
</protein>
<gene>
    <name evidence="5" type="ORF">SAMN04488065_0114</name>
</gene>
<dbReference type="AlphaFoldDB" id="A0A1H3VQ87"/>
<evidence type="ECO:0000256" key="1">
    <source>
        <dbReference type="ARBA" id="ARBA00022553"/>
    </source>
</evidence>
<feature type="compositionally biased region" description="Polar residues" evidence="3">
    <location>
        <begin position="1"/>
        <end position="10"/>
    </location>
</feature>
<dbReference type="PANTHER" id="PTHR44591">
    <property type="entry name" value="STRESS RESPONSE REGULATOR PROTEIN 1"/>
    <property type="match status" value="1"/>
</dbReference>
<evidence type="ECO:0000313" key="6">
    <source>
        <dbReference type="Proteomes" id="UP000236755"/>
    </source>
</evidence>
<evidence type="ECO:0000256" key="3">
    <source>
        <dbReference type="SAM" id="MobiDB-lite"/>
    </source>
</evidence>
<evidence type="ECO:0000259" key="4">
    <source>
        <dbReference type="PROSITE" id="PS50110"/>
    </source>
</evidence>
<dbReference type="OrthoDB" id="9652at2157"/>
<dbReference type="InterPro" id="IPR001789">
    <property type="entry name" value="Sig_transdc_resp-reg_receiver"/>
</dbReference>
<accession>A0A1H3VQ87</accession>
<feature type="modified residue" description="4-aspartylphosphate" evidence="2">
    <location>
        <position position="69"/>
    </location>
</feature>
<dbReference type="RefSeq" id="WP_176791148.1">
    <property type="nucleotide sequence ID" value="NZ_FNQT01000001.1"/>
</dbReference>